<organism evidence="2 3">
    <name type="scientific">Meira miltonrushii</name>
    <dbReference type="NCBI Taxonomy" id="1280837"/>
    <lineage>
        <taxon>Eukaryota</taxon>
        <taxon>Fungi</taxon>
        <taxon>Dikarya</taxon>
        <taxon>Basidiomycota</taxon>
        <taxon>Ustilaginomycotina</taxon>
        <taxon>Exobasidiomycetes</taxon>
        <taxon>Exobasidiales</taxon>
        <taxon>Brachybasidiaceae</taxon>
        <taxon>Meira</taxon>
    </lineage>
</organism>
<evidence type="ECO:0000313" key="3">
    <source>
        <dbReference type="Proteomes" id="UP000245771"/>
    </source>
</evidence>
<gene>
    <name evidence="2" type="ORF">FA14DRAFT_177781</name>
</gene>
<dbReference type="InParanoid" id="A0A316VQR9"/>
<feature type="compositionally biased region" description="Polar residues" evidence="1">
    <location>
        <begin position="11"/>
        <end position="28"/>
    </location>
</feature>
<feature type="compositionally biased region" description="Polar residues" evidence="1">
    <location>
        <begin position="404"/>
        <end position="414"/>
    </location>
</feature>
<sequence>MAKKNLVFMENESTTSSQHGALPSPTTRKMNDLLELMSRPPSPSELEHSSHASNSPKSSSKSPNGYTFSSQQVPALFSKDVIKRNQAKNGSNKGHFKSKNLIAVNAEYLIKKKKTNDPEEAIRMAQKKVVKQREKVNASLKNWRRIAETDPSKAAQMRAKVPQNISMKLYVPARTHQLYHRGAARTMEEAHHLAPSNATSQVSNKYSSMLIKRQSLDKESNPKIPTQDKILLKAAELFFDHDDMHLSHALEQSKKESKDHSKPAPFTSDVLRRGSSYFKTPKGYFSNKNTALLAAETAEKQQKVAFHCRIQDTRPKNAADDLERVTQELVKRQVREHLPSSVEKASLSSSQARPIKKHKASKLSEEDRRSINAAKLFFSDENISLEQAIGKQNAISEGQKKQRSSNGMPRTSSIPMPFSDELLRNKSGKKPKGYNTNDQVVARHAERFMSDGNIMDKDVAIGMGKKMIQRSNLRKQIKLAHWRQIAETDPSKARLATTRVPTRLSKTHYIPLRAHQLDQQGKAKGMEEATQMATAEAQRELDRKRTSYHRFKAPLKGRRPK</sequence>
<protein>
    <submittedName>
        <fullName evidence="2">Uncharacterized protein</fullName>
    </submittedName>
</protein>
<dbReference type="EMBL" id="KZ819602">
    <property type="protein sequence ID" value="PWN38511.1"/>
    <property type="molecule type" value="Genomic_DNA"/>
</dbReference>
<feature type="region of interest" description="Disordered" evidence="1">
    <location>
        <begin position="249"/>
        <end position="268"/>
    </location>
</feature>
<dbReference type="GeneID" id="37022551"/>
<accession>A0A316VQR9</accession>
<keyword evidence="3" id="KW-1185">Reference proteome</keyword>
<dbReference type="Proteomes" id="UP000245771">
    <property type="component" value="Unassembled WGS sequence"/>
</dbReference>
<feature type="region of interest" description="Disordered" evidence="1">
    <location>
        <begin position="518"/>
        <end position="561"/>
    </location>
</feature>
<feature type="region of interest" description="Disordered" evidence="1">
    <location>
        <begin position="336"/>
        <end position="366"/>
    </location>
</feature>
<name>A0A316VQR9_9BASI</name>
<feature type="region of interest" description="Disordered" evidence="1">
    <location>
        <begin position="390"/>
        <end position="435"/>
    </location>
</feature>
<feature type="region of interest" description="Disordered" evidence="1">
    <location>
        <begin position="1"/>
        <end position="69"/>
    </location>
</feature>
<feature type="compositionally biased region" description="Low complexity" evidence="1">
    <location>
        <begin position="51"/>
        <end position="64"/>
    </location>
</feature>
<evidence type="ECO:0000313" key="2">
    <source>
        <dbReference type="EMBL" id="PWN38511.1"/>
    </source>
</evidence>
<reference evidence="2 3" key="1">
    <citation type="journal article" date="2018" name="Mol. Biol. Evol.">
        <title>Broad Genomic Sampling Reveals a Smut Pathogenic Ancestry of the Fungal Clade Ustilaginomycotina.</title>
        <authorList>
            <person name="Kijpornyongpan T."/>
            <person name="Mondo S.J."/>
            <person name="Barry K."/>
            <person name="Sandor L."/>
            <person name="Lee J."/>
            <person name="Lipzen A."/>
            <person name="Pangilinan J."/>
            <person name="LaButti K."/>
            <person name="Hainaut M."/>
            <person name="Henrissat B."/>
            <person name="Grigoriev I.V."/>
            <person name="Spatafora J.W."/>
            <person name="Aime M.C."/>
        </authorList>
    </citation>
    <scope>NUCLEOTIDE SEQUENCE [LARGE SCALE GENOMIC DNA]</scope>
    <source>
        <strain evidence="2 3">MCA 3882</strain>
    </source>
</reference>
<proteinExistence type="predicted"/>
<evidence type="ECO:0000256" key="1">
    <source>
        <dbReference type="SAM" id="MobiDB-lite"/>
    </source>
</evidence>
<dbReference type="RefSeq" id="XP_025358813.1">
    <property type="nucleotide sequence ID" value="XM_025500770.1"/>
</dbReference>
<dbReference type="AlphaFoldDB" id="A0A316VQR9"/>
<feature type="compositionally biased region" description="Basic and acidic residues" evidence="1">
    <location>
        <begin position="249"/>
        <end position="262"/>
    </location>
</feature>
<feature type="compositionally biased region" description="Basic residues" evidence="1">
    <location>
        <begin position="546"/>
        <end position="561"/>
    </location>
</feature>